<evidence type="ECO:0000313" key="4">
    <source>
        <dbReference type="Proteomes" id="UP001056012"/>
    </source>
</evidence>
<proteinExistence type="predicted"/>
<evidence type="ECO:0000313" key="3">
    <source>
        <dbReference type="EMBL" id="USP78136.1"/>
    </source>
</evidence>
<evidence type="ECO:0000256" key="2">
    <source>
        <dbReference type="SAM" id="SignalP"/>
    </source>
</evidence>
<gene>
    <name evidence="3" type="ORF">yc1106_05410</name>
</gene>
<accession>A0A9Q8Z9D5</accession>
<dbReference type="EMBL" id="CP089277">
    <property type="protein sequence ID" value="USP78136.1"/>
    <property type="molecule type" value="Genomic_DNA"/>
</dbReference>
<keyword evidence="4" id="KW-1185">Reference proteome</keyword>
<organism evidence="3 4">
    <name type="scientific">Curvularia clavata</name>
    <dbReference type="NCBI Taxonomy" id="95742"/>
    <lineage>
        <taxon>Eukaryota</taxon>
        <taxon>Fungi</taxon>
        <taxon>Dikarya</taxon>
        <taxon>Ascomycota</taxon>
        <taxon>Pezizomycotina</taxon>
        <taxon>Dothideomycetes</taxon>
        <taxon>Pleosporomycetidae</taxon>
        <taxon>Pleosporales</taxon>
        <taxon>Pleosporineae</taxon>
        <taxon>Pleosporaceae</taxon>
        <taxon>Curvularia</taxon>
    </lineage>
</organism>
<keyword evidence="2" id="KW-0732">Signal</keyword>
<reference evidence="3" key="1">
    <citation type="submission" date="2021-12" db="EMBL/GenBank/DDBJ databases">
        <title>Curvularia clavata genome.</title>
        <authorList>
            <person name="Cao Y."/>
        </authorList>
    </citation>
    <scope>NUCLEOTIDE SEQUENCE</scope>
    <source>
        <strain evidence="3">Yc1106</strain>
    </source>
</reference>
<feature type="signal peptide" evidence="2">
    <location>
        <begin position="1"/>
        <end position="21"/>
    </location>
</feature>
<feature type="chain" id="PRO_5040428005" evidence="2">
    <location>
        <begin position="22"/>
        <end position="253"/>
    </location>
</feature>
<feature type="region of interest" description="Disordered" evidence="1">
    <location>
        <begin position="116"/>
        <end position="135"/>
    </location>
</feature>
<dbReference type="AlphaFoldDB" id="A0A9Q8Z9D5"/>
<dbReference type="OrthoDB" id="5427833at2759"/>
<evidence type="ECO:0000256" key="1">
    <source>
        <dbReference type="SAM" id="MobiDB-lite"/>
    </source>
</evidence>
<feature type="compositionally biased region" description="Low complexity" evidence="1">
    <location>
        <begin position="144"/>
        <end position="173"/>
    </location>
</feature>
<feature type="compositionally biased region" description="Low complexity" evidence="1">
    <location>
        <begin position="119"/>
        <end position="135"/>
    </location>
</feature>
<dbReference type="Proteomes" id="UP001056012">
    <property type="component" value="Chromosome 4"/>
</dbReference>
<name>A0A9Q8Z9D5_CURCL</name>
<protein>
    <submittedName>
        <fullName evidence="3">Uncharacterized protein</fullName>
    </submittedName>
</protein>
<dbReference type="VEuPathDB" id="FungiDB:yc1106_05410"/>
<sequence>MLPTSLRAAALALLWASVSTAETVSLASFIPRIDNLPTACNTVYFSTIAGCVPTDFAQGATCSVACVRGLAQIADRVKRECADVDAGELSIIGVFQNELGIPSLCPGIAVTTISSDYPTTSTRASSTSTSTKASSITTSFTNSAIEASSTPASSSSAKKTEAQSSSSSSSSTSGLVMDPNATGSTPTMTVAVPPEDTSRPEPTLAPGTQLSNAFSGGGSPFDIVATGSSSQQEIFGSAALALLATTLILVICA</sequence>
<feature type="region of interest" description="Disordered" evidence="1">
    <location>
        <begin position="144"/>
        <end position="212"/>
    </location>
</feature>